<dbReference type="AlphaFoldDB" id="A0A4R7B7S7"/>
<protein>
    <submittedName>
        <fullName evidence="2">FAD-NAD(P)-binding protein</fullName>
    </submittedName>
</protein>
<comment type="caution">
    <text evidence="2">The sequence shown here is derived from an EMBL/GenBank/DDBJ whole genome shotgun (WGS) entry which is preliminary data.</text>
</comment>
<dbReference type="Gene3D" id="3.50.50.60">
    <property type="entry name" value="FAD/NAD(P)-binding domain"/>
    <property type="match status" value="1"/>
</dbReference>
<dbReference type="InterPro" id="IPR038732">
    <property type="entry name" value="HpyO/CreE_NAD-binding"/>
</dbReference>
<dbReference type="PANTHER" id="PTHR40254">
    <property type="entry name" value="BLR0577 PROTEIN"/>
    <property type="match status" value="1"/>
</dbReference>
<dbReference type="OrthoDB" id="6309046at2"/>
<dbReference type="EMBL" id="SNZP01000004">
    <property type="protein sequence ID" value="TDR80553.1"/>
    <property type="molecule type" value="Genomic_DNA"/>
</dbReference>
<organism evidence="2 3">
    <name type="scientific">Paludibacterium purpuratum</name>
    <dbReference type="NCBI Taxonomy" id="1144873"/>
    <lineage>
        <taxon>Bacteria</taxon>
        <taxon>Pseudomonadati</taxon>
        <taxon>Pseudomonadota</taxon>
        <taxon>Betaproteobacteria</taxon>
        <taxon>Neisseriales</taxon>
        <taxon>Chromobacteriaceae</taxon>
        <taxon>Paludibacterium</taxon>
    </lineage>
</organism>
<dbReference type="InterPro" id="IPR036188">
    <property type="entry name" value="FAD/NAD-bd_sf"/>
</dbReference>
<dbReference type="Proteomes" id="UP000295611">
    <property type="component" value="Unassembled WGS sequence"/>
</dbReference>
<gene>
    <name evidence="2" type="ORF">DFP86_10451</name>
</gene>
<evidence type="ECO:0000259" key="1">
    <source>
        <dbReference type="Pfam" id="PF13454"/>
    </source>
</evidence>
<evidence type="ECO:0000313" key="2">
    <source>
        <dbReference type="EMBL" id="TDR80553.1"/>
    </source>
</evidence>
<dbReference type="RefSeq" id="WP_133679035.1">
    <property type="nucleotide sequence ID" value="NZ_SNZP01000004.1"/>
</dbReference>
<dbReference type="PANTHER" id="PTHR40254:SF1">
    <property type="entry name" value="BLR0577 PROTEIN"/>
    <property type="match status" value="1"/>
</dbReference>
<proteinExistence type="predicted"/>
<name>A0A4R7B7S7_9NEIS</name>
<reference evidence="2 3" key="1">
    <citation type="submission" date="2019-03" db="EMBL/GenBank/DDBJ databases">
        <title>Genomic Encyclopedia of Type Strains, Phase III (KMG-III): the genomes of soil and plant-associated and newly described type strains.</title>
        <authorList>
            <person name="Whitman W."/>
        </authorList>
    </citation>
    <scope>NUCLEOTIDE SEQUENCE [LARGE SCALE GENOMIC DNA]</scope>
    <source>
        <strain evidence="2 3">CECT 8976</strain>
    </source>
</reference>
<evidence type="ECO:0000313" key="3">
    <source>
        <dbReference type="Proteomes" id="UP000295611"/>
    </source>
</evidence>
<sequence>MNDPFRIVIVGGGPRALGLLERFIAIYPEAGIDHPVEIHMIDPSEAGRGAHPVQQSDTLLTNTVAGQITLFSDSSVQDAGPVVPGPSLLDWARDSGYRRIGRRFVQSGNEGEIIDENDYLPRNLLGLYLSHVYDLLSQRLPENMKLLHPRRKVENIRRLENDRYAISMEGGYTLLADYVILATGHGTNLPDETQQQLEHQLNALRARNHKLQHIATPYPLAGLPSIDADAVVGVRGMGLTAHDVISELTEGRGGRFIETDGQLHYQPSGREPKIVLFSRQGLPYCARGSNQKGVSGQWQARFFTRMWIDQQRDRQLATTGCRQLDFASVLWPRIRLEMAHMHALTRLGHPPLADAPTVEVAEEDFAAVDRLMEPLDDTRFDGQADYHAAVMDYLRTDLAHAEQGNVDDPIKAATDILRDVRDNLRYAVDFGGLSPASHRDFLEQFCPVMNRIAVGPPLSRNRELLCLIEAGIVSFGPGPMPTLRLDEQQARFVLSSTQLEQPQQTTFDVLINARIDMFYPRQDRSLLMRNMLASGTIRPYLHGDFHPGGLDIDPFNRLIDTGGTVHSRLWALGNPAEGPNFYTFILPRPMVNSRSIQDAGRCATQILTGIRLQTQQSQVADESV</sequence>
<accession>A0A4R7B7S7</accession>
<dbReference type="InterPro" id="IPR052189">
    <property type="entry name" value="L-asp_N-monooxygenase_NS-form"/>
</dbReference>
<keyword evidence="3" id="KW-1185">Reference proteome</keyword>
<dbReference type="SUPFAM" id="SSF51905">
    <property type="entry name" value="FAD/NAD(P)-binding domain"/>
    <property type="match status" value="1"/>
</dbReference>
<dbReference type="Pfam" id="PF13454">
    <property type="entry name" value="NAD_binding_9"/>
    <property type="match status" value="1"/>
</dbReference>
<feature type="domain" description="FAD-dependent urate hydroxylase HpyO/Asp monooxygenase CreE-like FAD/NAD(P)-binding" evidence="1">
    <location>
        <begin position="8"/>
        <end position="185"/>
    </location>
</feature>